<proteinExistence type="predicted"/>
<dbReference type="InterPro" id="IPR012675">
    <property type="entry name" value="Beta-grasp_dom_sf"/>
</dbReference>
<reference evidence="1 2" key="1">
    <citation type="submission" date="2019-12" db="EMBL/GenBank/DDBJ databases">
        <title>Genomic-based taxomic classification of the family Erythrobacteraceae.</title>
        <authorList>
            <person name="Xu L."/>
        </authorList>
    </citation>
    <scope>NUCLEOTIDE SEQUENCE [LARGE SCALE GENOMIC DNA]</scope>
    <source>
        <strain evidence="1 2">KCTC 42453</strain>
    </source>
</reference>
<dbReference type="Proteomes" id="UP000431922">
    <property type="component" value="Unassembled WGS sequence"/>
</dbReference>
<dbReference type="EMBL" id="WTYL01000003">
    <property type="protein sequence ID" value="MXP45459.1"/>
    <property type="molecule type" value="Genomic_DNA"/>
</dbReference>
<dbReference type="SUPFAM" id="SSF54285">
    <property type="entry name" value="MoaD/ThiS"/>
    <property type="match status" value="1"/>
</dbReference>
<dbReference type="RefSeq" id="WP_160757050.1">
    <property type="nucleotide sequence ID" value="NZ_WTYL01000003.1"/>
</dbReference>
<dbReference type="Pfam" id="PF02597">
    <property type="entry name" value="ThiS"/>
    <property type="match status" value="1"/>
</dbReference>
<accession>A0A845BD18</accession>
<evidence type="ECO:0000313" key="2">
    <source>
        <dbReference type="Proteomes" id="UP000431922"/>
    </source>
</evidence>
<gene>
    <name evidence="1" type="ORF">GRI65_13470</name>
</gene>
<dbReference type="InterPro" id="IPR016155">
    <property type="entry name" value="Mopterin_synth/thiamin_S_b"/>
</dbReference>
<dbReference type="InterPro" id="IPR003749">
    <property type="entry name" value="ThiS/MoaD-like"/>
</dbReference>
<dbReference type="OrthoDB" id="9800712at2"/>
<organism evidence="1 2">
    <name type="scientific">Allopontixanthobacter sediminis</name>
    <dbReference type="NCBI Taxonomy" id="1689985"/>
    <lineage>
        <taxon>Bacteria</taxon>
        <taxon>Pseudomonadati</taxon>
        <taxon>Pseudomonadota</taxon>
        <taxon>Alphaproteobacteria</taxon>
        <taxon>Sphingomonadales</taxon>
        <taxon>Erythrobacteraceae</taxon>
        <taxon>Allopontixanthobacter</taxon>
    </lineage>
</organism>
<keyword evidence="2" id="KW-1185">Reference proteome</keyword>
<evidence type="ECO:0000313" key="1">
    <source>
        <dbReference type="EMBL" id="MXP45459.1"/>
    </source>
</evidence>
<comment type="caution">
    <text evidence="1">The sequence shown here is derived from an EMBL/GenBank/DDBJ whole genome shotgun (WGS) entry which is preliminary data.</text>
</comment>
<sequence length="80" mass="8138">MPVRVLFLGQLADLAGTGEISVPAPLDWDGLLRSVPAAVAERLPAETVKLACAGQVLADKISLCAMDGDEVALLPPVSGG</sequence>
<dbReference type="Gene3D" id="3.10.20.30">
    <property type="match status" value="1"/>
</dbReference>
<protein>
    <submittedName>
        <fullName evidence="1">MoaD/ThiS family protein</fullName>
    </submittedName>
</protein>
<name>A0A845BD18_9SPHN</name>
<dbReference type="AlphaFoldDB" id="A0A845BD18"/>